<feature type="domain" description="Fumarylacetoacetase-like C-terminal" evidence="1">
    <location>
        <begin position="84"/>
        <end position="308"/>
    </location>
</feature>
<dbReference type="Gene3D" id="3.90.850.10">
    <property type="entry name" value="Fumarylacetoacetase-like, C-terminal domain"/>
    <property type="match status" value="1"/>
</dbReference>
<reference evidence="3 4" key="1">
    <citation type="submission" date="2019-11" db="EMBL/GenBank/DDBJ databases">
        <title>Caenimonas koreensis gen. nov., sp. nov., isolated from activated sludge.</title>
        <authorList>
            <person name="Seung H.R."/>
        </authorList>
    </citation>
    <scope>NUCLEOTIDE SEQUENCE [LARGE SCALE GENOMIC DNA]</scope>
    <source>
        <strain evidence="3 4">EMB320</strain>
    </source>
</reference>
<dbReference type="PANTHER" id="PTHR43211">
    <property type="entry name" value="FUMARYLACETOACETATE HYDROLASE"/>
    <property type="match status" value="1"/>
</dbReference>
<dbReference type="EMBL" id="WJBU01000030">
    <property type="protein sequence ID" value="MRD49703.1"/>
    <property type="molecule type" value="Genomic_DNA"/>
</dbReference>
<evidence type="ECO:0000259" key="2">
    <source>
        <dbReference type="Pfam" id="PF18288"/>
    </source>
</evidence>
<dbReference type="InterPro" id="IPR036663">
    <property type="entry name" value="Fumarylacetoacetase_C_sf"/>
</dbReference>
<sequence length="335" mass="36555">MILATLRDGSADGTLLVVNKARKRAVAAGAVAPTMQAALDRWDAVAPDLQALSQRLESNDVADDFEIDVDQLMAPLPRAFAYFDGGCYPHHIIPIRAVRGVPLPEDFYVRPLMYEGCSAPIVGPTEPLRLLKDEEWGVDIEAELAAVVGDVPAGVERSQAAKYIRLLVLYNDVSLRQLASPELARGFGFLQSKPVSSMAPFAITPDEAGDLWTGEFLGGRYLVHVRGQVLGDLDPGKDNIYTWPDLIAHAAKTRPLVAGTLVAAGTMGNEDRRHGCGCIAELRGREHMAEGSARTPYLRFGDSYRLELFDRAGRSVFGAIDQRLEQLPQPENRHA</sequence>
<dbReference type="InterPro" id="IPR011234">
    <property type="entry name" value="Fumarylacetoacetase-like_C"/>
</dbReference>
<evidence type="ECO:0008006" key="5">
    <source>
        <dbReference type="Google" id="ProtNLM"/>
    </source>
</evidence>
<dbReference type="PANTHER" id="PTHR43211:SF1">
    <property type="entry name" value="BLL6422 PROTEIN"/>
    <property type="match status" value="1"/>
</dbReference>
<keyword evidence="4" id="KW-1185">Reference proteome</keyword>
<feature type="domain" description="Fumarylacetoacetase N-terminal" evidence="2">
    <location>
        <begin position="1"/>
        <end position="78"/>
    </location>
</feature>
<dbReference type="Pfam" id="PF18288">
    <property type="entry name" value="FAA_hydro_N_2"/>
    <property type="match status" value="1"/>
</dbReference>
<dbReference type="GO" id="GO:0003824">
    <property type="term" value="F:catalytic activity"/>
    <property type="evidence" value="ECO:0007669"/>
    <property type="project" value="InterPro"/>
</dbReference>
<protein>
    <recommendedName>
        <fullName evidence="5">Fumarylacetoacetate (FAA) hydrolase</fullName>
    </recommendedName>
</protein>
<proteinExistence type="predicted"/>
<dbReference type="AlphaFoldDB" id="A0A844B985"/>
<evidence type="ECO:0000313" key="3">
    <source>
        <dbReference type="EMBL" id="MRD49703.1"/>
    </source>
</evidence>
<evidence type="ECO:0000313" key="4">
    <source>
        <dbReference type="Proteomes" id="UP000487350"/>
    </source>
</evidence>
<dbReference type="SUPFAM" id="SSF56529">
    <property type="entry name" value="FAH"/>
    <property type="match status" value="1"/>
</dbReference>
<gene>
    <name evidence="3" type="ORF">GHT07_20740</name>
</gene>
<dbReference type="Proteomes" id="UP000487350">
    <property type="component" value="Unassembled WGS sequence"/>
</dbReference>
<evidence type="ECO:0000259" key="1">
    <source>
        <dbReference type="Pfam" id="PF01557"/>
    </source>
</evidence>
<comment type="caution">
    <text evidence="3">The sequence shown here is derived from an EMBL/GenBank/DDBJ whole genome shotgun (WGS) entry which is preliminary data.</text>
</comment>
<dbReference type="InterPro" id="IPR041072">
    <property type="entry name" value="FAA_hydro_N"/>
</dbReference>
<dbReference type="OrthoDB" id="9775905at2"/>
<name>A0A844B985_9BURK</name>
<dbReference type="RefSeq" id="WP_153586996.1">
    <property type="nucleotide sequence ID" value="NZ_WJBU01000030.1"/>
</dbReference>
<accession>A0A844B985</accession>
<dbReference type="Pfam" id="PF01557">
    <property type="entry name" value="FAA_hydrolase"/>
    <property type="match status" value="1"/>
</dbReference>
<organism evidence="3 4">
    <name type="scientific">Caenimonas koreensis DSM 17982</name>
    <dbReference type="NCBI Taxonomy" id="1121255"/>
    <lineage>
        <taxon>Bacteria</taxon>
        <taxon>Pseudomonadati</taxon>
        <taxon>Pseudomonadota</taxon>
        <taxon>Betaproteobacteria</taxon>
        <taxon>Burkholderiales</taxon>
        <taxon>Comamonadaceae</taxon>
        <taxon>Caenimonas</taxon>
    </lineage>
</organism>